<dbReference type="AlphaFoldDB" id="A0A2U3LST8"/>
<dbReference type="Proteomes" id="UP000238916">
    <property type="component" value="Unassembled WGS sequence"/>
</dbReference>
<accession>A0A2U3LST8</accession>
<dbReference type="PANTHER" id="PTHR21240">
    <property type="entry name" value="2-AMINO-3-CARBOXYLMUCONATE-6-SEMIALDEHYDE DECARBOXYLASE"/>
    <property type="match status" value="1"/>
</dbReference>
<keyword evidence="3" id="KW-0378">Hydrolase</keyword>
<protein>
    <submittedName>
        <fullName evidence="3">Amidohydrolase 2</fullName>
    </submittedName>
</protein>
<dbReference type="GO" id="GO:0016787">
    <property type="term" value="F:hydrolase activity"/>
    <property type="evidence" value="ECO:0007669"/>
    <property type="project" value="UniProtKB-KW"/>
</dbReference>
<dbReference type="GO" id="GO:0016831">
    <property type="term" value="F:carboxy-lyase activity"/>
    <property type="evidence" value="ECO:0007669"/>
    <property type="project" value="InterPro"/>
</dbReference>
<name>A0A2U3LST8_9FIRM</name>
<sequence>MHNYKYIVDIHNHIYPDGIAEKAINAIGSFYEDSPMKGKGTMNDLLLSGKEACIENFVVSSAATTPNQVEVINNFMASLSAPNTKLIRFGTIHPEIKSVDRELERIKSLSLQGIKLHPDFQRFNIDDPSMFPIYKSLEGNLPILFHIGDRRLDYSNPERLARIIDMFPGLTVIAAHLGGYRVWDKLGSILIGKNVYIDTSSALMFMEPEQAVKIIRAHGVDKVLYGTDYPMWSHNIELKRFLSLGLSYEENMRILSTNALELFC</sequence>
<evidence type="ECO:0000313" key="4">
    <source>
        <dbReference type="Proteomes" id="UP000238916"/>
    </source>
</evidence>
<dbReference type="SUPFAM" id="SSF51556">
    <property type="entry name" value="Metallo-dependent hydrolases"/>
    <property type="match status" value="1"/>
</dbReference>
<evidence type="ECO:0000313" key="3">
    <source>
        <dbReference type="EMBL" id="SPF54983.1"/>
    </source>
</evidence>
<dbReference type="InterPro" id="IPR006680">
    <property type="entry name" value="Amidohydro-rel"/>
</dbReference>
<organism evidence="3 4">
    <name type="scientific">Candidatus Desulfosporosinus infrequens</name>
    <dbReference type="NCBI Taxonomy" id="2043169"/>
    <lineage>
        <taxon>Bacteria</taxon>
        <taxon>Bacillati</taxon>
        <taxon>Bacillota</taxon>
        <taxon>Clostridia</taxon>
        <taxon>Eubacteriales</taxon>
        <taxon>Desulfitobacteriaceae</taxon>
        <taxon>Desulfosporosinus</taxon>
    </lineage>
</organism>
<dbReference type="InterPro" id="IPR032465">
    <property type="entry name" value="ACMSD"/>
</dbReference>
<evidence type="ECO:0000259" key="2">
    <source>
        <dbReference type="Pfam" id="PF04909"/>
    </source>
</evidence>
<dbReference type="InterPro" id="IPR032466">
    <property type="entry name" value="Metal_Hydrolase"/>
</dbReference>
<evidence type="ECO:0000256" key="1">
    <source>
        <dbReference type="ARBA" id="ARBA00023239"/>
    </source>
</evidence>
<dbReference type="GO" id="GO:0005737">
    <property type="term" value="C:cytoplasm"/>
    <property type="evidence" value="ECO:0007669"/>
    <property type="project" value="TreeGrafter"/>
</dbReference>
<dbReference type="CDD" id="cd01292">
    <property type="entry name" value="metallo-dependent_hydrolases"/>
    <property type="match status" value="1"/>
</dbReference>
<dbReference type="OrthoDB" id="9771932at2"/>
<dbReference type="PANTHER" id="PTHR21240:SF28">
    <property type="entry name" value="ISO-OROTATE DECARBOXYLASE (EUROFUNG)"/>
    <property type="match status" value="1"/>
</dbReference>
<gene>
    <name evidence="3" type="ORF">SBF1_800081</name>
</gene>
<feature type="domain" description="Amidohydrolase-related" evidence="2">
    <location>
        <begin position="8"/>
        <end position="263"/>
    </location>
</feature>
<reference evidence="4" key="1">
    <citation type="submission" date="2018-02" db="EMBL/GenBank/DDBJ databases">
        <authorList>
            <person name="Hausmann B."/>
        </authorList>
    </citation>
    <scope>NUCLEOTIDE SEQUENCE [LARGE SCALE GENOMIC DNA]</scope>
    <source>
        <strain evidence="4">Peat soil MAG SbF1</strain>
    </source>
</reference>
<dbReference type="EMBL" id="OMOF01000779">
    <property type="protein sequence ID" value="SPF54983.1"/>
    <property type="molecule type" value="Genomic_DNA"/>
</dbReference>
<proteinExistence type="predicted"/>
<dbReference type="Pfam" id="PF04909">
    <property type="entry name" value="Amidohydro_2"/>
    <property type="match status" value="1"/>
</dbReference>
<dbReference type="GO" id="GO:0019748">
    <property type="term" value="P:secondary metabolic process"/>
    <property type="evidence" value="ECO:0007669"/>
    <property type="project" value="TreeGrafter"/>
</dbReference>
<dbReference type="Gene3D" id="3.20.20.140">
    <property type="entry name" value="Metal-dependent hydrolases"/>
    <property type="match status" value="1"/>
</dbReference>
<keyword evidence="1" id="KW-0456">Lyase</keyword>